<reference evidence="1 2" key="1">
    <citation type="submission" date="2016-10" db="EMBL/GenBank/DDBJ databases">
        <authorList>
            <person name="de Groot N.N."/>
        </authorList>
    </citation>
    <scope>NUCLEOTIDE SEQUENCE [LARGE SCALE GENOMIC DNA]</scope>
    <source>
        <strain evidence="1 2">AA1</strain>
    </source>
</reference>
<gene>
    <name evidence="1" type="ORF">SAMN05216233_11250</name>
</gene>
<dbReference type="AlphaFoldDB" id="A0A1G5H1H5"/>
<dbReference type="Pfam" id="PF09424">
    <property type="entry name" value="YqeY"/>
    <property type="match status" value="1"/>
</dbReference>
<dbReference type="GO" id="GO:0016884">
    <property type="term" value="F:carbon-nitrogen ligase activity, with glutamine as amido-N-donor"/>
    <property type="evidence" value="ECO:0007669"/>
    <property type="project" value="InterPro"/>
</dbReference>
<evidence type="ECO:0000313" key="2">
    <source>
        <dbReference type="Proteomes" id="UP000198870"/>
    </source>
</evidence>
<organism evidence="1 2">
    <name type="scientific">Desulfoluna spongiiphila</name>
    <dbReference type="NCBI Taxonomy" id="419481"/>
    <lineage>
        <taxon>Bacteria</taxon>
        <taxon>Pseudomonadati</taxon>
        <taxon>Thermodesulfobacteriota</taxon>
        <taxon>Desulfobacteria</taxon>
        <taxon>Desulfobacterales</taxon>
        <taxon>Desulfolunaceae</taxon>
        <taxon>Desulfoluna</taxon>
    </lineage>
</organism>
<protein>
    <submittedName>
        <fullName evidence="1">Uncharacterized protein</fullName>
    </submittedName>
</protein>
<dbReference type="InterPro" id="IPR023168">
    <property type="entry name" value="GatB_Yqey_C_2"/>
</dbReference>
<dbReference type="InterPro" id="IPR042184">
    <property type="entry name" value="YqeY/Aim41_N"/>
</dbReference>
<dbReference type="EMBL" id="FMUX01000012">
    <property type="protein sequence ID" value="SCY57517.1"/>
    <property type="molecule type" value="Genomic_DNA"/>
</dbReference>
<proteinExistence type="predicted"/>
<dbReference type="OrthoDB" id="5418066at2"/>
<accession>A0A1G5H1H5</accession>
<dbReference type="STRING" id="419481.SAMN05216233_11250"/>
<dbReference type="InterPro" id="IPR019004">
    <property type="entry name" value="YqeY/Aim41"/>
</dbReference>
<dbReference type="SUPFAM" id="SSF89095">
    <property type="entry name" value="GatB/YqeY motif"/>
    <property type="match status" value="1"/>
</dbReference>
<name>A0A1G5H1H5_9BACT</name>
<dbReference type="PANTHER" id="PTHR28055:SF1">
    <property type="entry name" value="ALTERED INHERITANCE OF MITOCHONDRIA PROTEIN 41, MITOCHONDRIAL"/>
    <property type="match status" value="1"/>
</dbReference>
<dbReference type="Gene3D" id="1.10.10.410">
    <property type="match status" value="1"/>
</dbReference>
<dbReference type="PANTHER" id="PTHR28055">
    <property type="entry name" value="ALTERED INHERITANCE OF MITOCHONDRIA PROTEIN 41, MITOCHONDRIAL"/>
    <property type="match status" value="1"/>
</dbReference>
<dbReference type="Proteomes" id="UP000198870">
    <property type="component" value="Unassembled WGS sequence"/>
</dbReference>
<evidence type="ECO:0000313" key="1">
    <source>
        <dbReference type="EMBL" id="SCY57517.1"/>
    </source>
</evidence>
<dbReference type="Gene3D" id="1.10.1510.10">
    <property type="entry name" value="Uncharacterised protein YqeY/AIM41 PF09424, N-terminal domain"/>
    <property type="match status" value="1"/>
</dbReference>
<sequence length="164" mass="18179">MAENDKSPYGWSEGDGVSLYNKIKEDLKTAMKTKDSAARDTFRLIMGEYPKLTVAITLESGKKTTRVKNPDEITDEDLQNIIRSLVKSEKVVLEVQGEATSAYLELLQSYLPGMAGEAEIKAWIEANVDFSSVKSPMQAMGQVMKHFGKLADGNQVKEILKEMG</sequence>
<dbReference type="RefSeq" id="WP_092211906.1">
    <property type="nucleotide sequence ID" value="NZ_FMUX01000012.1"/>
</dbReference>
<dbReference type="InterPro" id="IPR003789">
    <property type="entry name" value="Asn/Gln_tRNA_amidoTrase-B-like"/>
</dbReference>
<keyword evidence="2" id="KW-1185">Reference proteome</keyword>